<organism evidence="3 4">
    <name type="scientific">Apatococcus lobatus</name>
    <dbReference type="NCBI Taxonomy" id="904363"/>
    <lineage>
        <taxon>Eukaryota</taxon>
        <taxon>Viridiplantae</taxon>
        <taxon>Chlorophyta</taxon>
        <taxon>core chlorophytes</taxon>
        <taxon>Trebouxiophyceae</taxon>
        <taxon>Chlorellales</taxon>
        <taxon>Chlorellaceae</taxon>
        <taxon>Apatococcus</taxon>
    </lineage>
</organism>
<protein>
    <recommendedName>
        <fullName evidence="5">RlpA-like protein double-psi beta-barrel domain-containing protein</fullName>
    </recommendedName>
</protein>
<feature type="signal peptide" evidence="2">
    <location>
        <begin position="1"/>
        <end position="31"/>
    </location>
</feature>
<evidence type="ECO:0000256" key="1">
    <source>
        <dbReference type="ARBA" id="ARBA00022729"/>
    </source>
</evidence>
<keyword evidence="4" id="KW-1185">Reference proteome</keyword>
<dbReference type="PANTHER" id="PTHR31836:SF28">
    <property type="entry name" value="SRCR DOMAIN-CONTAINING PROTEIN-RELATED"/>
    <property type="match status" value="1"/>
</dbReference>
<dbReference type="SUPFAM" id="SSF50685">
    <property type="entry name" value="Barwin-like endoglucanases"/>
    <property type="match status" value="1"/>
</dbReference>
<feature type="chain" id="PRO_5043710549" description="RlpA-like protein double-psi beta-barrel domain-containing protein" evidence="2">
    <location>
        <begin position="32"/>
        <end position="145"/>
    </location>
</feature>
<gene>
    <name evidence="3" type="ORF">WJX74_010522</name>
</gene>
<sequence length="145" mass="15167">MRQGRAPHLDRYRLLLLAAAVALCLARPALSQTVVGKATYYNPDGKTGACGTSSCNSDIEAAPGDREFGGGSSPNIAAICNTKATITAPNGQSVTVPILDEREECDKDAPHIDLTAGTFKALGYDLDCGVIQGVRFGPAVSRFLL</sequence>
<dbReference type="PANTHER" id="PTHR31836">
    <property type="match status" value="1"/>
</dbReference>
<evidence type="ECO:0000313" key="3">
    <source>
        <dbReference type="EMBL" id="KAK9836891.1"/>
    </source>
</evidence>
<dbReference type="InterPro" id="IPR036908">
    <property type="entry name" value="RlpA-like_sf"/>
</dbReference>
<evidence type="ECO:0008006" key="5">
    <source>
        <dbReference type="Google" id="ProtNLM"/>
    </source>
</evidence>
<name>A0AAW1RUR3_9CHLO</name>
<dbReference type="EMBL" id="JALJOS010000007">
    <property type="protein sequence ID" value="KAK9836891.1"/>
    <property type="molecule type" value="Genomic_DNA"/>
</dbReference>
<dbReference type="CDD" id="cd22191">
    <property type="entry name" value="DPBB_RlpA_EXP_N-like"/>
    <property type="match status" value="1"/>
</dbReference>
<reference evidence="3 4" key="1">
    <citation type="journal article" date="2024" name="Nat. Commun.">
        <title>Phylogenomics reveals the evolutionary origins of lichenization in chlorophyte algae.</title>
        <authorList>
            <person name="Puginier C."/>
            <person name="Libourel C."/>
            <person name="Otte J."/>
            <person name="Skaloud P."/>
            <person name="Haon M."/>
            <person name="Grisel S."/>
            <person name="Petersen M."/>
            <person name="Berrin J.G."/>
            <person name="Delaux P.M."/>
            <person name="Dal Grande F."/>
            <person name="Keller J."/>
        </authorList>
    </citation>
    <scope>NUCLEOTIDE SEQUENCE [LARGE SCALE GENOMIC DNA]</scope>
    <source>
        <strain evidence="3 4">SAG 2145</strain>
    </source>
</reference>
<dbReference type="AlphaFoldDB" id="A0AAW1RUR3"/>
<evidence type="ECO:0000313" key="4">
    <source>
        <dbReference type="Proteomes" id="UP001438707"/>
    </source>
</evidence>
<accession>A0AAW1RUR3</accession>
<dbReference type="Proteomes" id="UP001438707">
    <property type="component" value="Unassembled WGS sequence"/>
</dbReference>
<proteinExistence type="predicted"/>
<evidence type="ECO:0000256" key="2">
    <source>
        <dbReference type="SAM" id="SignalP"/>
    </source>
</evidence>
<keyword evidence="1 2" id="KW-0732">Signal</keyword>
<comment type="caution">
    <text evidence="3">The sequence shown here is derived from an EMBL/GenBank/DDBJ whole genome shotgun (WGS) entry which is preliminary data.</text>
</comment>
<dbReference type="InterPro" id="IPR051477">
    <property type="entry name" value="Expansin_CellWall"/>
</dbReference>
<dbReference type="Gene3D" id="2.40.40.10">
    <property type="entry name" value="RlpA-like domain"/>
    <property type="match status" value="1"/>
</dbReference>